<dbReference type="InterPro" id="IPR036890">
    <property type="entry name" value="HATPase_C_sf"/>
</dbReference>
<evidence type="ECO:0000256" key="5">
    <source>
        <dbReference type="ARBA" id="ARBA00022777"/>
    </source>
</evidence>
<dbReference type="SMART" id="SM00388">
    <property type="entry name" value="HisKA"/>
    <property type="match status" value="1"/>
</dbReference>
<keyword evidence="7" id="KW-0472">Membrane</keyword>
<dbReference type="InterPro" id="IPR036097">
    <property type="entry name" value="HisK_dim/P_sf"/>
</dbReference>
<evidence type="ECO:0000256" key="1">
    <source>
        <dbReference type="ARBA" id="ARBA00000085"/>
    </source>
</evidence>
<evidence type="ECO:0000256" key="3">
    <source>
        <dbReference type="ARBA" id="ARBA00022553"/>
    </source>
</evidence>
<evidence type="ECO:0000259" key="9">
    <source>
        <dbReference type="PROSITE" id="PS50112"/>
    </source>
</evidence>
<keyword evidence="7" id="KW-1133">Transmembrane helix</keyword>
<comment type="caution">
    <text evidence="10">The sequence shown here is derived from an EMBL/GenBank/DDBJ whole genome shotgun (WGS) entry which is preliminary data.</text>
</comment>
<dbReference type="GO" id="GO:0000155">
    <property type="term" value="F:phosphorelay sensor kinase activity"/>
    <property type="evidence" value="ECO:0007669"/>
    <property type="project" value="InterPro"/>
</dbReference>
<dbReference type="EMBL" id="MHRT01000010">
    <property type="protein sequence ID" value="OHA28711.1"/>
    <property type="molecule type" value="Genomic_DNA"/>
</dbReference>
<organism evidence="10 11">
    <name type="scientific">Candidatus Taylorbacteria bacterium RIFCSPHIGHO2_12_FULL_45_16</name>
    <dbReference type="NCBI Taxonomy" id="1802315"/>
    <lineage>
        <taxon>Bacteria</taxon>
        <taxon>Candidatus Tayloriibacteriota</taxon>
    </lineage>
</organism>
<accession>A0A1G2N0I8</accession>
<dbReference type="EC" id="2.7.13.3" evidence="2"/>
<dbReference type="CDD" id="cd00130">
    <property type="entry name" value="PAS"/>
    <property type="match status" value="1"/>
</dbReference>
<dbReference type="SUPFAM" id="SSF47384">
    <property type="entry name" value="Homodimeric domain of signal transducing histidine kinase"/>
    <property type="match status" value="1"/>
</dbReference>
<dbReference type="InterPro" id="IPR003661">
    <property type="entry name" value="HisK_dim/P_dom"/>
</dbReference>
<dbReference type="PROSITE" id="PS50109">
    <property type="entry name" value="HIS_KIN"/>
    <property type="match status" value="1"/>
</dbReference>
<comment type="catalytic activity">
    <reaction evidence="1">
        <text>ATP + protein L-histidine = ADP + protein N-phospho-L-histidine.</text>
        <dbReference type="EC" id="2.7.13.3"/>
    </reaction>
</comment>
<dbReference type="Pfam" id="PF00989">
    <property type="entry name" value="PAS"/>
    <property type="match status" value="1"/>
</dbReference>
<keyword evidence="5" id="KW-0418">Kinase</keyword>
<dbReference type="NCBIfam" id="TIGR00229">
    <property type="entry name" value="sensory_box"/>
    <property type="match status" value="1"/>
</dbReference>
<feature type="transmembrane region" description="Helical" evidence="7">
    <location>
        <begin position="7"/>
        <end position="29"/>
    </location>
</feature>
<dbReference type="STRING" id="1802315.A3F51_02970"/>
<evidence type="ECO:0000259" key="8">
    <source>
        <dbReference type="PROSITE" id="PS50109"/>
    </source>
</evidence>
<dbReference type="CDD" id="cd00082">
    <property type="entry name" value="HisKA"/>
    <property type="match status" value="1"/>
</dbReference>
<dbReference type="Gene3D" id="1.10.287.130">
    <property type="match status" value="1"/>
</dbReference>
<dbReference type="InterPro" id="IPR003594">
    <property type="entry name" value="HATPase_dom"/>
</dbReference>
<dbReference type="InterPro" id="IPR050736">
    <property type="entry name" value="Sensor_HK_Regulatory"/>
</dbReference>
<keyword evidence="4" id="KW-0808">Transferase</keyword>
<feature type="transmembrane region" description="Helical" evidence="7">
    <location>
        <begin position="268"/>
        <end position="285"/>
    </location>
</feature>
<name>A0A1G2N0I8_9BACT</name>
<keyword evidence="3" id="KW-0597">Phosphoprotein</keyword>
<dbReference type="Pfam" id="PF02518">
    <property type="entry name" value="HATPase_c"/>
    <property type="match status" value="1"/>
</dbReference>
<dbReference type="AlphaFoldDB" id="A0A1G2N0I8"/>
<reference evidence="10 11" key="1">
    <citation type="journal article" date="2016" name="Nat. Commun.">
        <title>Thousands of microbial genomes shed light on interconnected biogeochemical processes in an aquifer system.</title>
        <authorList>
            <person name="Anantharaman K."/>
            <person name="Brown C.T."/>
            <person name="Hug L.A."/>
            <person name="Sharon I."/>
            <person name="Castelle C.J."/>
            <person name="Probst A.J."/>
            <person name="Thomas B.C."/>
            <person name="Singh A."/>
            <person name="Wilkins M.J."/>
            <person name="Karaoz U."/>
            <person name="Brodie E.L."/>
            <person name="Williams K.H."/>
            <person name="Hubbard S.S."/>
            <person name="Banfield J.F."/>
        </authorList>
    </citation>
    <scope>NUCLEOTIDE SEQUENCE [LARGE SCALE GENOMIC DNA]</scope>
</reference>
<dbReference type="SMART" id="SM00387">
    <property type="entry name" value="HATPase_c"/>
    <property type="match status" value="1"/>
</dbReference>
<protein>
    <recommendedName>
        <fullName evidence="2">histidine kinase</fullName>
        <ecNumber evidence="2">2.7.13.3</ecNumber>
    </recommendedName>
</protein>
<feature type="domain" description="Histidine kinase" evidence="8">
    <location>
        <begin position="333"/>
        <end position="563"/>
    </location>
</feature>
<evidence type="ECO:0000256" key="6">
    <source>
        <dbReference type="ARBA" id="ARBA00023012"/>
    </source>
</evidence>
<dbReference type="SMART" id="SM00091">
    <property type="entry name" value="PAS"/>
    <property type="match status" value="1"/>
</dbReference>
<dbReference type="SUPFAM" id="SSF55785">
    <property type="entry name" value="PYP-like sensor domain (PAS domain)"/>
    <property type="match status" value="1"/>
</dbReference>
<dbReference type="GO" id="GO:0006355">
    <property type="term" value="P:regulation of DNA-templated transcription"/>
    <property type="evidence" value="ECO:0007669"/>
    <property type="project" value="InterPro"/>
</dbReference>
<dbReference type="PANTHER" id="PTHR43711:SF1">
    <property type="entry name" value="HISTIDINE KINASE 1"/>
    <property type="match status" value="1"/>
</dbReference>
<evidence type="ECO:0000313" key="11">
    <source>
        <dbReference type="Proteomes" id="UP000178089"/>
    </source>
</evidence>
<gene>
    <name evidence="10" type="ORF">A3F51_02970</name>
</gene>
<keyword evidence="7" id="KW-0812">Transmembrane</keyword>
<dbReference type="Proteomes" id="UP000178089">
    <property type="component" value="Unassembled WGS sequence"/>
</dbReference>
<dbReference type="Gene3D" id="3.30.565.10">
    <property type="entry name" value="Histidine kinase-like ATPase, C-terminal domain"/>
    <property type="match status" value="1"/>
</dbReference>
<dbReference type="Pfam" id="PF00512">
    <property type="entry name" value="HisKA"/>
    <property type="match status" value="1"/>
</dbReference>
<evidence type="ECO:0000256" key="4">
    <source>
        <dbReference type="ARBA" id="ARBA00022679"/>
    </source>
</evidence>
<dbReference type="InterPro" id="IPR005467">
    <property type="entry name" value="His_kinase_dom"/>
</dbReference>
<evidence type="ECO:0000256" key="7">
    <source>
        <dbReference type="SAM" id="Phobius"/>
    </source>
</evidence>
<proteinExistence type="predicted"/>
<feature type="transmembrane region" description="Helical" evidence="7">
    <location>
        <begin position="168"/>
        <end position="190"/>
    </location>
</feature>
<dbReference type="InterPro" id="IPR013767">
    <property type="entry name" value="PAS_fold"/>
</dbReference>
<dbReference type="PANTHER" id="PTHR43711">
    <property type="entry name" value="TWO-COMPONENT HISTIDINE KINASE"/>
    <property type="match status" value="1"/>
</dbReference>
<dbReference type="FunFam" id="3.30.565.10:FF:000006">
    <property type="entry name" value="Sensor histidine kinase WalK"/>
    <property type="match status" value="1"/>
</dbReference>
<dbReference type="InterPro" id="IPR035965">
    <property type="entry name" value="PAS-like_dom_sf"/>
</dbReference>
<keyword evidence="6" id="KW-0902">Two-component regulatory system</keyword>
<sequence>MNIRKKVVIVFVVSFLASILAGVFIFVALMQTKENILELGLTSNIRAEIFHQANLVDEYLLHRDENSHAQWILTSQTIDELFEKVGKYLNESAEAELLVLLKKDNDITKQISGQLFKDFPTHPEMLESRELEAQLVSRLLITRTEMTEKAERLEVIVGGEIFATQERLSIGIGALTILLFVIVMINLTWVRTVVEELEEMVAKEKAMLESIADGMVAVDDAGRIIAMSRVAEKMLGKRFDEIKGRSLHETIPVVDDHGKAIPKEKRPIYITLATAGMSTMVAFFTRNDGTNFPVVITSAAVILDGKVIGAIDNFHDVTKEREIDHAKSEFVSLASHQLRTPSTSMKWFLEMLLSGDAGPLNEKQRGYFNEIYLNNQRIISLVNALLDISRIELGVFVVNPELMEMTAFTKDILEEFKTQIQEKKIIIKESFAPDLRPLMIDPKLLRIAIQNIVSNAVKYTPENGVVSIDISLVREGESVGNRELKTKNLLVRVTDTGYGIPKAQYGMIFTKLFRADNVKDKDTDGTGLGLYLTKSIIEHAKGDIWFESELNKGTTFYLAIPIS</sequence>
<evidence type="ECO:0000256" key="2">
    <source>
        <dbReference type="ARBA" id="ARBA00012438"/>
    </source>
</evidence>
<dbReference type="InterPro" id="IPR004358">
    <property type="entry name" value="Sig_transdc_His_kin-like_C"/>
</dbReference>
<evidence type="ECO:0000313" key="10">
    <source>
        <dbReference type="EMBL" id="OHA28711.1"/>
    </source>
</evidence>
<dbReference type="PRINTS" id="PR00344">
    <property type="entry name" value="BCTRLSENSOR"/>
</dbReference>
<dbReference type="SUPFAM" id="SSF55874">
    <property type="entry name" value="ATPase domain of HSP90 chaperone/DNA topoisomerase II/histidine kinase"/>
    <property type="match status" value="1"/>
</dbReference>
<dbReference type="Gene3D" id="3.30.450.20">
    <property type="entry name" value="PAS domain"/>
    <property type="match status" value="1"/>
</dbReference>
<feature type="domain" description="PAS" evidence="9">
    <location>
        <begin position="200"/>
        <end position="247"/>
    </location>
</feature>
<dbReference type="PROSITE" id="PS50112">
    <property type="entry name" value="PAS"/>
    <property type="match status" value="1"/>
</dbReference>
<dbReference type="InterPro" id="IPR000014">
    <property type="entry name" value="PAS"/>
</dbReference>